<gene>
    <name evidence="1" type="ORF">SDC9_211668</name>
</gene>
<accession>A0A645JJY7</accession>
<organism evidence="1">
    <name type="scientific">bioreactor metagenome</name>
    <dbReference type="NCBI Taxonomy" id="1076179"/>
    <lineage>
        <taxon>unclassified sequences</taxon>
        <taxon>metagenomes</taxon>
        <taxon>ecological metagenomes</taxon>
    </lineage>
</organism>
<reference evidence="1" key="1">
    <citation type="submission" date="2019-08" db="EMBL/GenBank/DDBJ databases">
        <authorList>
            <person name="Kucharzyk K."/>
            <person name="Murdoch R.W."/>
            <person name="Higgins S."/>
            <person name="Loffler F."/>
        </authorList>
    </citation>
    <scope>NUCLEOTIDE SEQUENCE</scope>
</reference>
<dbReference type="AlphaFoldDB" id="A0A645JJY7"/>
<sequence>MISSEIFPAPHAMQLYLQFLDSTGSEPFRATYLLDIAALLDEAAKTQSK</sequence>
<protein>
    <submittedName>
        <fullName evidence="1">Uncharacterized protein</fullName>
    </submittedName>
</protein>
<dbReference type="EMBL" id="VSSQ01143997">
    <property type="protein sequence ID" value="MPN63901.1"/>
    <property type="molecule type" value="Genomic_DNA"/>
</dbReference>
<name>A0A645JJY7_9ZZZZ</name>
<proteinExistence type="predicted"/>
<evidence type="ECO:0000313" key="1">
    <source>
        <dbReference type="EMBL" id="MPN63901.1"/>
    </source>
</evidence>
<comment type="caution">
    <text evidence="1">The sequence shown here is derived from an EMBL/GenBank/DDBJ whole genome shotgun (WGS) entry which is preliminary data.</text>
</comment>